<evidence type="ECO:0000313" key="12">
    <source>
        <dbReference type="EMBL" id="TID14705.1"/>
    </source>
</evidence>
<evidence type="ECO:0000256" key="8">
    <source>
        <dbReference type="ARBA" id="ARBA00048679"/>
    </source>
</evidence>
<keyword evidence="5 12" id="KW-0418">Kinase</keyword>
<dbReference type="Proteomes" id="UP000298493">
    <property type="component" value="Unassembled WGS sequence"/>
</dbReference>
<dbReference type="Pfam" id="PF00069">
    <property type="entry name" value="Pkinase"/>
    <property type="match status" value="1"/>
</dbReference>
<evidence type="ECO:0000256" key="4">
    <source>
        <dbReference type="ARBA" id="ARBA00022741"/>
    </source>
</evidence>
<protein>
    <recommendedName>
        <fullName evidence="1">non-specific serine/threonine protein kinase</fullName>
        <ecNumber evidence="1">2.7.11.1</ecNumber>
    </recommendedName>
</protein>
<dbReference type="InterPro" id="IPR050660">
    <property type="entry name" value="NEK_Ser/Thr_kinase"/>
</dbReference>
<feature type="region of interest" description="Disordered" evidence="9">
    <location>
        <begin position="581"/>
        <end position="600"/>
    </location>
</feature>
<dbReference type="InterPro" id="IPR002035">
    <property type="entry name" value="VWF_A"/>
</dbReference>
<dbReference type="PANTHER" id="PTHR43671">
    <property type="entry name" value="SERINE/THREONINE-PROTEIN KINASE NEK"/>
    <property type="match status" value="1"/>
</dbReference>
<evidence type="ECO:0000256" key="7">
    <source>
        <dbReference type="ARBA" id="ARBA00047899"/>
    </source>
</evidence>
<dbReference type="EMBL" id="SNSC02000022">
    <property type="protein sequence ID" value="TID14705.1"/>
    <property type="molecule type" value="Genomic_DNA"/>
</dbReference>
<dbReference type="Gene3D" id="1.10.510.10">
    <property type="entry name" value="Transferase(Phosphotransferase) domain 1"/>
    <property type="match status" value="1"/>
</dbReference>
<proteinExistence type="predicted"/>
<feature type="region of interest" description="Disordered" evidence="9">
    <location>
        <begin position="782"/>
        <end position="812"/>
    </location>
</feature>
<keyword evidence="13" id="KW-1185">Reference proteome</keyword>
<feature type="region of interest" description="Disordered" evidence="9">
    <location>
        <begin position="610"/>
        <end position="637"/>
    </location>
</feature>
<dbReference type="OrthoDB" id="9992527at2759"/>
<accession>A0A4Z1NJQ4</accession>
<feature type="domain" description="VWFA" evidence="11">
    <location>
        <begin position="869"/>
        <end position="1058"/>
    </location>
</feature>
<comment type="catalytic activity">
    <reaction evidence="8">
        <text>L-seryl-[protein] + ATP = O-phospho-L-seryl-[protein] + ADP + H(+)</text>
        <dbReference type="Rhea" id="RHEA:17989"/>
        <dbReference type="Rhea" id="RHEA-COMP:9863"/>
        <dbReference type="Rhea" id="RHEA-COMP:11604"/>
        <dbReference type="ChEBI" id="CHEBI:15378"/>
        <dbReference type="ChEBI" id="CHEBI:29999"/>
        <dbReference type="ChEBI" id="CHEBI:30616"/>
        <dbReference type="ChEBI" id="CHEBI:83421"/>
        <dbReference type="ChEBI" id="CHEBI:456216"/>
        <dbReference type="EC" id="2.7.11.1"/>
    </reaction>
</comment>
<keyword evidence="4" id="KW-0547">Nucleotide-binding</keyword>
<evidence type="ECO:0000256" key="1">
    <source>
        <dbReference type="ARBA" id="ARBA00012513"/>
    </source>
</evidence>
<evidence type="ECO:0000256" key="9">
    <source>
        <dbReference type="SAM" id="MobiDB-lite"/>
    </source>
</evidence>
<evidence type="ECO:0000256" key="6">
    <source>
        <dbReference type="ARBA" id="ARBA00022840"/>
    </source>
</evidence>
<evidence type="ECO:0000256" key="5">
    <source>
        <dbReference type="ARBA" id="ARBA00022777"/>
    </source>
</evidence>
<keyword evidence="2" id="KW-0723">Serine/threonine-protein kinase</keyword>
<evidence type="ECO:0000313" key="13">
    <source>
        <dbReference type="Proteomes" id="UP000298493"/>
    </source>
</evidence>
<feature type="compositionally biased region" description="Polar residues" evidence="9">
    <location>
        <begin position="582"/>
        <end position="593"/>
    </location>
</feature>
<dbReference type="AlphaFoldDB" id="A0A4Z1NJQ4"/>
<evidence type="ECO:0000256" key="2">
    <source>
        <dbReference type="ARBA" id="ARBA00022527"/>
    </source>
</evidence>
<sequence length="1058" mass="119254">MSQHHEQTVSLPQEFKQKLELEWKQKAVCEGHYVLTQPLKRWMNEREDGLATNCARLLQIAFAKHTRSPHQPLQASQVCNDADSCCLVFSILLDIGYPDLLDIFHAAKIFDHQLSSAGYYYSELRERLAAASYAPEETEQIVNAFNENKRAYCIAELKQRSDSFHKGKWILPICKKERINSKGGTAAIWLILVKGEVLPEELKDKVPHAATEDPDFGLCYQFVLKEYPSENEDSYKWETQAFQLFLGQEGMVQYLGDFTYDDKTYDDKKEKKYIRTFNLLLEYGEQDLDEFFFGERPPRGALATHKFWSALFEVAKALARVHNLRLRYDDGRDQHICGWHADVKPDNILRVRGSFVLADFGFARFQKKAENSNGEPAQETFIGGTDTYGAPETDAIRRGQTTLRSVMQTIDIWSFGCVLSTAASWVVFGLQGIRDYEAVRRKATAALSDDNLPGPVANDAFHNGIKILPEVLTWHDYLRENLRNSDVTTESVLNLIEKHMLLEDPGSRIDSARLCSKLAEIVESSKQKVDQRSSPMTDVLGDLLSNIDAFAMDSDATSQPTQIHDAVELAPRNSLFVPSASARFNTRPGSPSVKQVKKSQRMNAIPHLKTSSQNTRPLGAPSQNMSASSIPTQRSLSMSATPNPILYIKEASDSSQFPITESPQNESASNSITLPPFFCGQTVVAGSEREVNLPSVQGHRFEETYTNPTRPLPNTVQLQESNQEHQHISDQIDGLSEDLFNVTFERSGNGEAPADSSGPTTLVSTTSTSFFEVPHDITHNPSLTFSDPAVAGENSTDPSSLRHHGGSMSANSALPHTKAHSPYLNTALDIVQVRLQLDAKIEKTSHKLREKFRKIKVDPHLENYIKDRDIAFVVDNGTTMVEHWKDVLFTLETLYLKIDGLDKNGVDLRFTDRNKSNCNKAELKKSGGRTMLVRSMNKAQPLAANMSDERVRTNMKEVLSPILQKFFASRQNKRMTLIVLTDGMWEGSVTEQGVAEKIRDFYKSWHDMWHIVEDRWFSIQFVSFGNNAAALHRLQVLDDEMGVIYKIPQVQKLSSQEL</sequence>
<dbReference type="GO" id="GO:0005524">
    <property type="term" value="F:ATP binding"/>
    <property type="evidence" value="ECO:0007669"/>
    <property type="project" value="UniProtKB-KW"/>
</dbReference>
<dbReference type="STRING" id="86259.A0A4Z1NJQ4"/>
<dbReference type="SUPFAM" id="SSF56112">
    <property type="entry name" value="Protein kinase-like (PK-like)"/>
    <property type="match status" value="1"/>
</dbReference>
<name>A0A4Z1NJQ4_9PEZI</name>
<organism evidence="12 13">
    <name type="scientific">Venturia nashicola</name>
    <dbReference type="NCBI Taxonomy" id="86259"/>
    <lineage>
        <taxon>Eukaryota</taxon>
        <taxon>Fungi</taxon>
        <taxon>Dikarya</taxon>
        <taxon>Ascomycota</taxon>
        <taxon>Pezizomycotina</taxon>
        <taxon>Dothideomycetes</taxon>
        <taxon>Pleosporomycetidae</taxon>
        <taxon>Venturiales</taxon>
        <taxon>Venturiaceae</taxon>
        <taxon>Venturia</taxon>
    </lineage>
</organism>
<dbReference type="PROSITE" id="PS50234">
    <property type="entry name" value="VWFA"/>
    <property type="match status" value="1"/>
</dbReference>
<reference evidence="12 13" key="1">
    <citation type="submission" date="2019-04" db="EMBL/GenBank/DDBJ databases">
        <title>High contiguity whole genome sequence and gene annotation resource for two Venturia nashicola isolates.</title>
        <authorList>
            <person name="Prokchorchik M."/>
            <person name="Won K."/>
            <person name="Lee Y."/>
            <person name="Choi E.D."/>
            <person name="Segonzac C."/>
            <person name="Sohn K.H."/>
        </authorList>
    </citation>
    <scope>NUCLEOTIDE SEQUENCE [LARGE SCALE GENOMIC DNA]</scope>
    <source>
        <strain evidence="12 13">PRI2</strain>
    </source>
</reference>
<comment type="catalytic activity">
    <reaction evidence="7">
        <text>L-threonyl-[protein] + ATP = O-phospho-L-threonyl-[protein] + ADP + H(+)</text>
        <dbReference type="Rhea" id="RHEA:46608"/>
        <dbReference type="Rhea" id="RHEA-COMP:11060"/>
        <dbReference type="Rhea" id="RHEA-COMP:11605"/>
        <dbReference type="ChEBI" id="CHEBI:15378"/>
        <dbReference type="ChEBI" id="CHEBI:30013"/>
        <dbReference type="ChEBI" id="CHEBI:30616"/>
        <dbReference type="ChEBI" id="CHEBI:61977"/>
        <dbReference type="ChEBI" id="CHEBI:456216"/>
        <dbReference type="EC" id="2.7.11.1"/>
    </reaction>
</comment>
<gene>
    <name evidence="12" type="ORF">E6O75_ATG08851</name>
</gene>
<evidence type="ECO:0000259" key="11">
    <source>
        <dbReference type="PROSITE" id="PS50234"/>
    </source>
</evidence>
<dbReference type="PANTHER" id="PTHR43671:SF98">
    <property type="entry name" value="SERINE_THREONINE-PROTEIN KINASE NEK11"/>
    <property type="match status" value="1"/>
</dbReference>
<feature type="domain" description="Protein kinase" evidence="10">
    <location>
        <begin position="174"/>
        <end position="522"/>
    </location>
</feature>
<dbReference type="GO" id="GO:0005634">
    <property type="term" value="C:nucleus"/>
    <property type="evidence" value="ECO:0007669"/>
    <property type="project" value="TreeGrafter"/>
</dbReference>
<evidence type="ECO:0000256" key="3">
    <source>
        <dbReference type="ARBA" id="ARBA00022679"/>
    </source>
</evidence>
<evidence type="ECO:0000259" key="10">
    <source>
        <dbReference type="PROSITE" id="PS50011"/>
    </source>
</evidence>
<dbReference type="InterPro" id="IPR000719">
    <property type="entry name" value="Prot_kinase_dom"/>
</dbReference>
<keyword evidence="6" id="KW-0067">ATP-binding</keyword>
<dbReference type="GO" id="GO:0004674">
    <property type="term" value="F:protein serine/threonine kinase activity"/>
    <property type="evidence" value="ECO:0007669"/>
    <property type="project" value="UniProtKB-KW"/>
</dbReference>
<dbReference type="EC" id="2.7.11.1" evidence="1"/>
<comment type="caution">
    <text evidence="12">The sequence shown here is derived from an EMBL/GenBank/DDBJ whole genome shotgun (WGS) entry which is preliminary data.</text>
</comment>
<dbReference type="InterPro" id="IPR011009">
    <property type="entry name" value="Kinase-like_dom_sf"/>
</dbReference>
<dbReference type="PROSITE" id="PS50011">
    <property type="entry name" value="PROTEIN_KINASE_DOM"/>
    <property type="match status" value="1"/>
</dbReference>
<dbReference type="SMART" id="SM00220">
    <property type="entry name" value="S_TKc"/>
    <property type="match status" value="1"/>
</dbReference>
<keyword evidence="3" id="KW-0808">Transferase</keyword>